<feature type="chain" id="PRO_5040246300" evidence="1">
    <location>
        <begin position="29"/>
        <end position="395"/>
    </location>
</feature>
<dbReference type="EMBL" id="WHVB01000009">
    <property type="protein sequence ID" value="KAF8479599.1"/>
    <property type="molecule type" value="Genomic_DNA"/>
</dbReference>
<gene>
    <name evidence="2" type="ORF">DFH94DRAFT_682324</name>
</gene>
<keyword evidence="1" id="KW-0732">Signal</keyword>
<comment type="caution">
    <text evidence="2">The sequence shown here is derived from an EMBL/GenBank/DDBJ whole genome shotgun (WGS) entry which is preliminary data.</text>
</comment>
<feature type="signal peptide" evidence="1">
    <location>
        <begin position="1"/>
        <end position="28"/>
    </location>
</feature>
<dbReference type="AlphaFoldDB" id="A0A9P5T947"/>
<protein>
    <submittedName>
        <fullName evidence="2">Uncharacterized protein</fullName>
    </submittedName>
</protein>
<evidence type="ECO:0000313" key="3">
    <source>
        <dbReference type="Proteomes" id="UP000759537"/>
    </source>
</evidence>
<sequence length="395" mass="42956">MSVLMSSIWGSSQLALPSLALAPSGVWTSAPNSVRRDAQPPPPIYNMFSQSKCYLHRIFTHYVISTLVVRLKRRRKKPLLLTAQCRQTLFVMPPPQGPGALSLIGHHHLSPSPPPLLLPLPPWSLSPPLPLPSVGTYAQRCAWWILSTGALNLLPAPKAFGMVQSVAGARAEGHPVCGDIRVTPPPSCAMVCGHGDAGEGTGQEDGWTLCKYRAVALAKRPSGPLTEWSPLQGQQHVVQRHFQLGTYAQRCAWWILSTGTLNLLPAPEAFGTVQSIAGARAEGHPVCVTSGSHRLSPVPWYMTMGMQEKVSGQEDGWTLCKYRAVALAKRPSGPLTEWGCPWVYVLSGSLCKGDNMLFDVISNSPSFAIDIPRHLVLMLWISCDTKQACGAYNYQ</sequence>
<reference evidence="2" key="1">
    <citation type="submission" date="2019-10" db="EMBL/GenBank/DDBJ databases">
        <authorList>
            <consortium name="DOE Joint Genome Institute"/>
            <person name="Kuo A."/>
            <person name="Miyauchi S."/>
            <person name="Kiss E."/>
            <person name="Drula E."/>
            <person name="Kohler A."/>
            <person name="Sanchez-Garcia M."/>
            <person name="Andreopoulos B."/>
            <person name="Barry K.W."/>
            <person name="Bonito G."/>
            <person name="Buee M."/>
            <person name="Carver A."/>
            <person name="Chen C."/>
            <person name="Cichocki N."/>
            <person name="Clum A."/>
            <person name="Culley D."/>
            <person name="Crous P.W."/>
            <person name="Fauchery L."/>
            <person name="Girlanda M."/>
            <person name="Hayes R."/>
            <person name="Keri Z."/>
            <person name="LaButti K."/>
            <person name="Lipzen A."/>
            <person name="Lombard V."/>
            <person name="Magnuson J."/>
            <person name="Maillard F."/>
            <person name="Morin E."/>
            <person name="Murat C."/>
            <person name="Nolan M."/>
            <person name="Ohm R."/>
            <person name="Pangilinan J."/>
            <person name="Pereira M."/>
            <person name="Perotto S."/>
            <person name="Peter M."/>
            <person name="Riley R."/>
            <person name="Sitrit Y."/>
            <person name="Stielow B."/>
            <person name="Szollosi G."/>
            <person name="Zifcakova L."/>
            <person name="Stursova M."/>
            <person name="Spatafora J.W."/>
            <person name="Tedersoo L."/>
            <person name="Vaario L.-M."/>
            <person name="Yamada A."/>
            <person name="Yan M."/>
            <person name="Wang P."/>
            <person name="Xu J."/>
            <person name="Bruns T."/>
            <person name="Baldrian P."/>
            <person name="Vilgalys R."/>
            <person name="Henrissat B."/>
            <person name="Grigoriev I.V."/>
            <person name="Hibbett D."/>
            <person name="Nagy L.G."/>
            <person name="Martin F.M."/>
        </authorList>
    </citation>
    <scope>NUCLEOTIDE SEQUENCE</scope>
    <source>
        <strain evidence="2">Prilba</strain>
    </source>
</reference>
<evidence type="ECO:0000256" key="1">
    <source>
        <dbReference type="SAM" id="SignalP"/>
    </source>
</evidence>
<keyword evidence="3" id="KW-1185">Reference proteome</keyword>
<evidence type="ECO:0000313" key="2">
    <source>
        <dbReference type="EMBL" id="KAF8479599.1"/>
    </source>
</evidence>
<organism evidence="2 3">
    <name type="scientific">Russula ochroleuca</name>
    <dbReference type="NCBI Taxonomy" id="152965"/>
    <lineage>
        <taxon>Eukaryota</taxon>
        <taxon>Fungi</taxon>
        <taxon>Dikarya</taxon>
        <taxon>Basidiomycota</taxon>
        <taxon>Agaricomycotina</taxon>
        <taxon>Agaricomycetes</taxon>
        <taxon>Russulales</taxon>
        <taxon>Russulaceae</taxon>
        <taxon>Russula</taxon>
    </lineage>
</organism>
<proteinExistence type="predicted"/>
<accession>A0A9P5T947</accession>
<reference evidence="2" key="2">
    <citation type="journal article" date="2020" name="Nat. Commun.">
        <title>Large-scale genome sequencing of mycorrhizal fungi provides insights into the early evolution of symbiotic traits.</title>
        <authorList>
            <person name="Miyauchi S."/>
            <person name="Kiss E."/>
            <person name="Kuo A."/>
            <person name="Drula E."/>
            <person name="Kohler A."/>
            <person name="Sanchez-Garcia M."/>
            <person name="Morin E."/>
            <person name="Andreopoulos B."/>
            <person name="Barry K.W."/>
            <person name="Bonito G."/>
            <person name="Buee M."/>
            <person name="Carver A."/>
            <person name="Chen C."/>
            <person name="Cichocki N."/>
            <person name="Clum A."/>
            <person name="Culley D."/>
            <person name="Crous P.W."/>
            <person name="Fauchery L."/>
            <person name="Girlanda M."/>
            <person name="Hayes R.D."/>
            <person name="Keri Z."/>
            <person name="LaButti K."/>
            <person name="Lipzen A."/>
            <person name="Lombard V."/>
            <person name="Magnuson J."/>
            <person name="Maillard F."/>
            <person name="Murat C."/>
            <person name="Nolan M."/>
            <person name="Ohm R.A."/>
            <person name="Pangilinan J."/>
            <person name="Pereira M.F."/>
            <person name="Perotto S."/>
            <person name="Peter M."/>
            <person name="Pfister S."/>
            <person name="Riley R."/>
            <person name="Sitrit Y."/>
            <person name="Stielow J.B."/>
            <person name="Szollosi G."/>
            <person name="Zifcakova L."/>
            <person name="Stursova M."/>
            <person name="Spatafora J.W."/>
            <person name="Tedersoo L."/>
            <person name="Vaario L.M."/>
            <person name="Yamada A."/>
            <person name="Yan M."/>
            <person name="Wang P."/>
            <person name="Xu J."/>
            <person name="Bruns T."/>
            <person name="Baldrian P."/>
            <person name="Vilgalys R."/>
            <person name="Dunand C."/>
            <person name="Henrissat B."/>
            <person name="Grigoriev I.V."/>
            <person name="Hibbett D."/>
            <person name="Nagy L.G."/>
            <person name="Martin F.M."/>
        </authorList>
    </citation>
    <scope>NUCLEOTIDE SEQUENCE</scope>
    <source>
        <strain evidence="2">Prilba</strain>
    </source>
</reference>
<dbReference type="Proteomes" id="UP000759537">
    <property type="component" value="Unassembled WGS sequence"/>
</dbReference>
<name>A0A9P5T947_9AGAM</name>